<feature type="transmembrane region" description="Helical" evidence="2">
    <location>
        <begin position="266"/>
        <end position="283"/>
    </location>
</feature>
<dbReference type="EMBL" id="CAIIXF020000002">
    <property type="protein sequence ID" value="CAH1776856.1"/>
    <property type="molecule type" value="Genomic_DNA"/>
</dbReference>
<proteinExistence type="predicted"/>
<keyword evidence="4" id="KW-1185">Reference proteome</keyword>
<gene>
    <name evidence="3" type="ORF">OFUS_LOCUS3987</name>
</gene>
<feature type="region of interest" description="Disordered" evidence="1">
    <location>
        <begin position="23"/>
        <end position="46"/>
    </location>
</feature>
<evidence type="ECO:0000313" key="3">
    <source>
        <dbReference type="EMBL" id="CAH1776856.1"/>
    </source>
</evidence>
<name>A0A8J1TFU0_OWEFU</name>
<evidence type="ECO:0000256" key="1">
    <source>
        <dbReference type="SAM" id="MobiDB-lite"/>
    </source>
</evidence>
<reference evidence="3" key="1">
    <citation type="submission" date="2022-03" db="EMBL/GenBank/DDBJ databases">
        <authorList>
            <person name="Martin C."/>
        </authorList>
    </citation>
    <scope>NUCLEOTIDE SEQUENCE</scope>
</reference>
<protein>
    <submittedName>
        <fullName evidence="3">Uncharacterized protein</fullName>
    </submittedName>
</protein>
<feature type="transmembrane region" description="Helical" evidence="2">
    <location>
        <begin position="289"/>
        <end position="308"/>
    </location>
</feature>
<feature type="compositionally biased region" description="Basic and acidic residues" evidence="1">
    <location>
        <begin position="192"/>
        <end position="205"/>
    </location>
</feature>
<organism evidence="3 4">
    <name type="scientific">Owenia fusiformis</name>
    <name type="common">Polychaete worm</name>
    <dbReference type="NCBI Taxonomy" id="6347"/>
    <lineage>
        <taxon>Eukaryota</taxon>
        <taxon>Metazoa</taxon>
        <taxon>Spiralia</taxon>
        <taxon>Lophotrochozoa</taxon>
        <taxon>Annelida</taxon>
        <taxon>Polychaeta</taxon>
        <taxon>Sedentaria</taxon>
        <taxon>Canalipalpata</taxon>
        <taxon>Sabellida</taxon>
        <taxon>Oweniida</taxon>
        <taxon>Oweniidae</taxon>
        <taxon>Owenia</taxon>
    </lineage>
</organism>
<keyword evidence="2" id="KW-1133">Transmembrane helix</keyword>
<evidence type="ECO:0000256" key="2">
    <source>
        <dbReference type="SAM" id="Phobius"/>
    </source>
</evidence>
<keyword evidence="2" id="KW-0812">Transmembrane</keyword>
<accession>A0A8J1TFU0</accession>
<feature type="region of interest" description="Disordered" evidence="1">
    <location>
        <begin position="66"/>
        <end position="95"/>
    </location>
</feature>
<dbReference type="AlphaFoldDB" id="A0A8J1TFU0"/>
<evidence type="ECO:0000313" key="4">
    <source>
        <dbReference type="Proteomes" id="UP000749559"/>
    </source>
</evidence>
<dbReference type="Proteomes" id="UP000749559">
    <property type="component" value="Unassembled WGS sequence"/>
</dbReference>
<sequence length="443" mass="50181">MRRKYDMAGRSCKHFNIENPARRYRVDDSDKNPLNEHDNNADAGHGEETAQVYFRNPIFGDHVDNPDETTSSIPYSHFGQRSPRLPPIDVASNKDKPDTSVKYGGIHIGTQNLKSIPLHLPSPTPPVYKDAESTTTQLNVEDNPNDFVQGPLENNHFMLYTHAQQRNPLSILPPIGGARPKTNLHVQIVSEDDHTEHEKPGHDTTQDNPAEYNNNYLSVIEDEAGAKTDRSSSSYLEKDTEISSDGRELVYFADKYDRRFIRLSQLLGRGCFSLFIVHVVVIFTKPALWQVLHGIWGGVIHFLTGFLAKKAFQRHKNQVRTRKMMYHATFVMECISIAVCFAVMGISAYGMYLDRVLHVYNKPCNDPYILRYEFTCEAFRDIETNHTTYHAYLGGYNYKQGLNMGLLIISVLQVSLAGFATAAGYKHLFGKNRLIDTPGATPR</sequence>
<feature type="transmembrane region" description="Helical" evidence="2">
    <location>
        <begin position="404"/>
        <end position="425"/>
    </location>
</feature>
<keyword evidence="2" id="KW-0472">Membrane</keyword>
<feature type="region of interest" description="Disordered" evidence="1">
    <location>
        <begin position="192"/>
        <end position="211"/>
    </location>
</feature>
<comment type="caution">
    <text evidence="3">The sequence shown here is derived from an EMBL/GenBank/DDBJ whole genome shotgun (WGS) entry which is preliminary data.</text>
</comment>
<feature type="transmembrane region" description="Helical" evidence="2">
    <location>
        <begin position="329"/>
        <end position="352"/>
    </location>
</feature>